<dbReference type="PROSITE" id="PS50105">
    <property type="entry name" value="SAM_DOMAIN"/>
    <property type="match status" value="1"/>
</dbReference>
<reference evidence="5" key="1">
    <citation type="submission" date="2025-08" db="UniProtKB">
        <authorList>
            <consortium name="RefSeq"/>
        </authorList>
    </citation>
    <scope>IDENTIFICATION</scope>
    <source>
        <tissue evidence="5">Whole insect</tissue>
    </source>
</reference>
<dbReference type="Gene3D" id="1.10.150.50">
    <property type="entry name" value="Transcription Factor, Ets-1"/>
    <property type="match status" value="1"/>
</dbReference>
<dbReference type="PROSITE" id="PS00479">
    <property type="entry name" value="ZF_DAG_PE_1"/>
    <property type="match status" value="1"/>
</dbReference>
<feature type="domain" description="SAM" evidence="4">
    <location>
        <begin position="129"/>
        <end position="169"/>
    </location>
</feature>
<dbReference type="Pfam" id="PF00130">
    <property type="entry name" value="C1_1"/>
    <property type="match status" value="1"/>
</dbReference>
<protein>
    <submittedName>
        <fullName evidence="5">Protein kinase C delta type-like</fullName>
    </submittedName>
</protein>
<dbReference type="InterPro" id="IPR046349">
    <property type="entry name" value="C1-like_sf"/>
</dbReference>
<dbReference type="GO" id="GO:0046872">
    <property type="term" value="F:metal ion binding"/>
    <property type="evidence" value="ECO:0007669"/>
    <property type="project" value="UniProtKB-KW"/>
</dbReference>
<dbReference type="InterPro" id="IPR001660">
    <property type="entry name" value="SAM"/>
</dbReference>
<dbReference type="InterPro" id="IPR002219">
    <property type="entry name" value="PKC_DAG/PE"/>
</dbReference>
<dbReference type="OrthoDB" id="3175255at2759"/>
<dbReference type="CDD" id="cd20829">
    <property type="entry name" value="C1_PIK3R-like_rpt1"/>
    <property type="match status" value="1"/>
</dbReference>
<name>A0A6P7GN99_DIAVI</name>
<dbReference type="InterPro" id="IPR013761">
    <property type="entry name" value="SAM/pointed_sf"/>
</dbReference>
<evidence type="ECO:0000256" key="1">
    <source>
        <dbReference type="ARBA" id="ARBA00022723"/>
    </source>
</evidence>
<feature type="non-terminal residue" evidence="5">
    <location>
        <position position="169"/>
    </location>
</feature>
<accession>A0A6P7GN99</accession>
<dbReference type="SUPFAM" id="SSF47769">
    <property type="entry name" value="SAM/Pointed domain"/>
    <property type="match status" value="1"/>
</dbReference>
<evidence type="ECO:0000256" key="2">
    <source>
        <dbReference type="ARBA" id="ARBA00022833"/>
    </source>
</evidence>
<keyword evidence="2" id="KW-0862">Zinc</keyword>
<evidence type="ECO:0000259" key="3">
    <source>
        <dbReference type="PROSITE" id="PS50081"/>
    </source>
</evidence>
<dbReference type="InParanoid" id="A0A6P7GN99"/>
<feature type="domain" description="Phorbol-ester/DAG-type" evidence="3">
    <location>
        <begin position="57"/>
        <end position="108"/>
    </location>
</feature>
<dbReference type="SUPFAM" id="SSF57889">
    <property type="entry name" value="Cysteine-rich domain"/>
    <property type="match status" value="1"/>
</dbReference>
<dbReference type="RefSeq" id="XP_028147477.1">
    <property type="nucleotide sequence ID" value="XM_028291676.1"/>
</dbReference>
<evidence type="ECO:0000259" key="4">
    <source>
        <dbReference type="PROSITE" id="PS50105"/>
    </source>
</evidence>
<proteinExistence type="predicted"/>
<dbReference type="PROSITE" id="PS50081">
    <property type="entry name" value="ZF_DAG_PE_2"/>
    <property type="match status" value="1"/>
</dbReference>
<organism evidence="5">
    <name type="scientific">Diabrotica virgifera virgifera</name>
    <name type="common">western corn rootworm</name>
    <dbReference type="NCBI Taxonomy" id="50390"/>
    <lineage>
        <taxon>Eukaryota</taxon>
        <taxon>Metazoa</taxon>
        <taxon>Ecdysozoa</taxon>
        <taxon>Arthropoda</taxon>
        <taxon>Hexapoda</taxon>
        <taxon>Insecta</taxon>
        <taxon>Pterygota</taxon>
        <taxon>Neoptera</taxon>
        <taxon>Endopterygota</taxon>
        <taxon>Coleoptera</taxon>
        <taxon>Polyphaga</taxon>
        <taxon>Cucujiformia</taxon>
        <taxon>Chrysomeloidea</taxon>
        <taxon>Chrysomelidae</taxon>
        <taxon>Galerucinae</taxon>
        <taxon>Diabroticina</taxon>
        <taxon>Diabroticites</taxon>
        <taxon>Diabrotica</taxon>
    </lineage>
</organism>
<keyword evidence="1" id="KW-0479">Metal-binding</keyword>
<gene>
    <name evidence="5" type="primary">LOC114340898</name>
</gene>
<evidence type="ECO:0000313" key="5">
    <source>
        <dbReference type="RefSeq" id="XP_028147477.1"/>
    </source>
</evidence>
<sequence>MNLRCVYRMLGIPCVQKAINDEVLQRMSKQKELRLRIIKERKIYLGQVLREVDKRPDHKFDDVFFLTPVLCRHCKDYIWGQGHIGVTCRDCHACFHNFCLKFCKQHVCQKNTEALPPVTLDYDKPIIEWTCSNVIEWMAAVNLYNYADVFRCKDVKGIDLMNLDKDKLV</sequence>
<dbReference type="AlphaFoldDB" id="A0A6P7GN99"/>
<dbReference type="Gene3D" id="3.30.60.20">
    <property type="match status" value="1"/>
</dbReference>